<feature type="compositionally biased region" description="Gly residues" evidence="1">
    <location>
        <begin position="281"/>
        <end position="290"/>
    </location>
</feature>
<gene>
    <name evidence="4" type="ORF">CYMTET_45283</name>
</gene>
<organism evidence="4 5">
    <name type="scientific">Cymbomonas tetramitiformis</name>
    <dbReference type="NCBI Taxonomy" id="36881"/>
    <lineage>
        <taxon>Eukaryota</taxon>
        <taxon>Viridiplantae</taxon>
        <taxon>Chlorophyta</taxon>
        <taxon>Pyramimonadophyceae</taxon>
        <taxon>Pyramimonadales</taxon>
        <taxon>Pyramimonadaceae</taxon>
        <taxon>Cymbomonas</taxon>
    </lineage>
</organism>
<protein>
    <submittedName>
        <fullName evidence="4">Uncharacterized protein</fullName>
    </submittedName>
</protein>
<dbReference type="AlphaFoldDB" id="A0AAE0BYI2"/>
<sequence length="377" mass="40710">MNEVSMRLVNTARNGVWKCQLRILVFLILFLSQGHALHPFLSPDGVPRTSPNLIAQHSGRDFVQSQSHGRTQAFYSDAVSQVSRMDVAPRAQLQQQLLDNASQIHHSSLPRADPKPRGSERRLLDIIDVDIDEASDSPVYITLGAVVVLAVLVGCTTLLCGLCIIPWWRRHTKGDAQAQPQIPELQVRGITETSADGSEHMFKEGEDLRQNAQPLPLPPGDGDLSVEGLAFKAVHVYGNDAFEAESKLQVTVDDASLFGSGDSFKETVNPLQFALTIGSDAQGGNGGANGGTLSRQSLDDLAGPPSGNHALPALPPPLSVQHINARIASSNSLVPVMPRLSTVHQIEEEPAVHQIEEEPPTSDSEDMTSVLNHVLEK</sequence>
<feature type="transmembrane region" description="Helical" evidence="2">
    <location>
        <begin position="139"/>
        <end position="165"/>
    </location>
</feature>
<dbReference type="Proteomes" id="UP001190700">
    <property type="component" value="Unassembled WGS sequence"/>
</dbReference>
<keyword evidence="3" id="KW-0732">Signal</keyword>
<feature type="non-terminal residue" evidence="4">
    <location>
        <position position="377"/>
    </location>
</feature>
<accession>A0AAE0BYI2</accession>
<feature type="region of interest" description="Disordered" evidence="1">
    <location>
        <begin position="280"/>
        <end position="315"/>
    </location>
</feature>
<feature type="chain" id="PRO_5041931005" evidence="3">
    <location>
        <begin position="37"/>
        <end position="377"/>
    </location>
</feature>
<evidence type="ECO:0000313" key="5">
    <source>
        <dbReference type="Proteomes" id="UP001190700"/>
    </source>
</evidence>
<evidence type="ECO:0000256" key="1">
    <source>
        <dbReference type="SAM" id="MobiDB-lite"/>
    </source>
</evidence>
<evidence type="ECO:0000256" key="2">
    <source>
        <dbReference type="SAM" id="Phobius"/>
    </source>
</evidence>
<evidence type="ECO:0000256" key="3">
    <source>
        <dbReference type="SAM" id="SignalP"/>
    </source>
</evidence>
<feature type="signal peptide" evidence="3">
    <location>
        <begin position="1"/>
        <end position="36"/>
    </location>
</feature>
<keyword evidence="2" id="KW-0812">Transmembrane</keyword>
<dbReference type="EMBL" id="LGRX02030984">
    <property type="protein sequence ID" value="KAK3245131.1"/>
    <property type="molecule type" value="Genomic_DNA"/>
</dbReference>
<evidence type="ECO:0000313" key="4">
    <source>
        <dbReference type="EMBL" id="KAK3245131.1"/>
    </source>
</evidence>
<keyword evidence="5" id="KW-1185">Reference proteome</keyword>
<name>A0AAE0BYI2_9CHLO</name>
<feature type="compositionally biased region" description="Acidic residues" evidence="1">
    <location>
        <begin position="357"/>
        <end position="366"/>
    </location>
</feature>
<comment type="caution">
    <text evidence="4">The sequence shown here is derived from an EMBL/GenBank/DDBJ whole genome shotgun (WGS) entry which is preliminary data.</text>
</comment>
<keyword evidence="2" id="KW-0472">Membrane</keyword>
<reference evidence="4 5" key="1">
    <citation type="journal article" date="2015" name="Genome Biol. Evol.">
        <title>Comparative Genomics of a Bacterivorous Green Alga Reveals Evolutionary Causalities and Consequences of Phago-Mixotrophic Mode of Nutrition.</title>
        <authorList>
            <person name="Burns J.A."/>
            <person name="Paasch A."/>
            <person name="Narechania A."/>
            <person name="Kim E."/>
        </authorList>
    </citation>
    <scope>NUCLEOTIDE SEQUENCE [LARGE SCALE GENOMIC DNA]</scope>
    <source>
        <strain evidence="4 5">PLY_AMNH</strain>
    </source>
</reference>
<proteinExistence type="predicted"/>
<keyword evidence="2" id="KW-1133">Transmembrane helix</keyword>
<feature type="region of interest" description="Disordered" evidence="1">
    <location>
        <begin position="353"/>
        <end position="377"/>
    </location>
</feature>